<dbReference type="Pfam" id="PF02776">
    <property type="entry name" value="TPP_enzyme_N"/>
    <property type="match status" value="1"/>
</dbReference>
<feature type="domain" description="Thiamine pyrophosphate enzyme N-terminal TPP-binding" evidence="6">
    <location>
        <begin position="5"/>
        <end position="122"/>
    </location>
</feature>
<dbReference type="GO" id="GO:0000287">
    <property type="term" value="F:magnesium ion binding"/>
    <property type="evidence" value="ECO:0007669"/>
    <property type="project" value="InterPro"/>
</dbReference>
<feature type="domain" description="Thiamine pyrophosphate enzyme central" evidence="4">
    <location>
        <begin position="199"/>
        <end position="333"/>
    </location>
</feature>
<name>A0A8J7LR07_9RHOB</name>
<dbReference type="GO" id="GO:0005948">
    <property type="term" value="C:acetolactate synthase complex"/>
    <property type="evidence" value="ECO:0007669"/>
    <property type="project" value="TreeGrafter"/>
</dbReference>
<dbReference type="InterPro" id="IPR012001">
    <property type="entry name" value="Thiamin_PyroP_enz_TPP-bd_dom"/>
</dbReference>
<evidence type="ECO:0000259" key="5">
    <source>
        <dbReference type="Pfam" id="PF02775"/>
    </source>
</evidence>
<reference evidence="7" key="1">
    <citation type="submission" date="2020-10" db="EMBL/GenBank/DDBJ databases">
        <title>Paenihalocynthiibacter styelae gen. nov., sp. nov., isolated from stalked sea squirt Styela clava.</title>
        <authorList>
            <person name="Kim Y.-O."/>
            <person name="Yoon J.-H."/>
        </authorList>
    </citation>
    <scope>NUCLEOTIDE SEQUENCE</scope>
    <source>
        <strain evidence="7">MYP1-1</strain>
    </source>
</reference>
<evidence type="ECO:0000259" key="6">
    <source>
        <dbReference type="Pfam" id="PF02776"/>
    </source>
</evidence>
<dbReference type="Pfam" id="PF00205">
    <property type="entry name" value="TPP_enzyme_M"/>
    <property type="match status" value="1"/>
</dbReference>
<keyword evidence="8" id="KW-1185">Reference proteome</keyword>
<comment type="similarity">
    <text evidence="1 3">Belongs to the TPP enzyme family.</text>
</comment>
<proteinExistence type="inferred from homology"/>
<evidence type="ECO:0000256" key="2">
    <source>
        <dbReference type="ARBA" id="ARBA00023052"/>
    </source>
</evidence>
<dbReference type="EMBL" id="JADCKQ010000013">
    <property type="protein sequence ID" value="MBI1495017.1"/>
    <property type="molecule type" value="Genomic_DNA"/>
</dbReference>
<feature type="domain" description="Thiamine pyrophosphate enzyme TPP-binding" evidence="5">
    <location>
        <begin position="412"/>
        <end position="546"/>
    </location>
</feature>
<accession>A0A8J7LR07</accession>
<dbReference type="RefSeq" id="WP_228849739.1">
    <property type="nucleotide sequence ID" value="NZ_JADCKQ010000013.1"/>
</dbReference>
<dbReference type="GO" id="GO:0030976">
    <property type="term" value="F:thiamine pyrophosphate binding"/>
    <property type="evidence" value="ECO:0007669"/>
    <property type="project" value="InterPro"/>
</dbReference>
<dbReference type="PANTHER" id="PTHR18968:SF13">
    <property type="entry name" value="ACETOLACTATE SYNTHASE CATALYTIC SUBUNIT, MITOCHONDRIAL"/>
    <property type="match status" value="1"/>
</dbReference>
<dbReference type="PANTHER" id="PTHR18968">
    <property type="entry name" value="THIAMINE PYROPHOSPHATE ENZYMES"/>
    <property type="match status" value="1"/>
</dbReference>
<dbReference type="Proteomes" id="UP000640583">
    <property type="component" value="Unassembled WGS sequence"/>
</dbReference>
<dbReference type="GO" id="GO:0009097">
    <property type="term" value="P:isoleucine biosynthetic process"/>
    <property type="evidence" value="ECO:0007669"/>
    <property type="project" value="TreeGrafter"/>
</dbReference>
<evidence type="ECO:0000313" key="7">
    <source>
        <dbReference type="EMBL" id="MBI1495017.1"/>
    </source>
</evidence>
<dbReference type="CDD" id="cd07035">
    <property type="entry name" value="TPP_PYR_POX_like"/>
    <property type="match status" value="1"/>
</dbReference>
<dbReference type="Gene3D" id="3.40.50.970">
    <property type="match status" value="2"/>
</dbReference>
<dbReference type="InterPro" id="IPR012000">
    <property type="entry name" value="Thiamin_PyroP_enz_cen_dom"/>
</dbReference>
<dbReference type="SUPFAM" id="SSF52467">
    <property type="entry name" value="DHS-like NAD/FAD-binding domain"/>
    <property type="match status" value="1"/>
</dbReference>
<dbReference type="Pfam" id="PF02775">
    <property type="entry name" value="TPP_enzyme_C"/>
    <property type="match status" value="1"/>
</dbReference>
<dbReference type="CDD" id="cd00568">
    <property type="entry name" value="TPP_enzymes"/>
    <property type="match status" value="1"/>
</dbReference>
<keyword evidence="2 3" id="KW-0786">Thiamine pyrophosphate</keyword>
<dbReference type="InterPro" id="IPR029035">
    <property type="entry name" value="DHS-like_NAD/FAD-binding_dom"/>
</dbReference>
<comment type="caution">
    <text evidence="7">The sequence shown here is derived from an EMBL/GenBank/DDBJ whole genome shotgun (WGS) entry which is preliminary data.</text>
</comment>
<evidence type="ECO:0000256" key="1">
    <source>
        <dbReference type="ARBA" id="ARBA00007812"/>
    </source>
</evidence>
<dbReference type="FunFam" id="3.40.50.970:FF:000007">
    <property type="entry name" value="Acetolactate synthase"/>
    <property type="match status" value="1"/>
</dbReference>
<dbReference type="GO" id="GO:0009099">
    <property type="term" value="P:L-valine biosynthetic process"/>
    <property type="evidence" value="ECO:0007669"/>
    <property type="project" value="TreeGrafter"/>
</dbReference>
<evidence type="ECO:0000259" key="4">
    <source>
        <dbReference type="Pfam" id="PF00205"/>
    </source>
</evidence>
<dbReference type="Gene3D" id="3.40.50.1220">
    <property type="entry name" value="TPP-binding domain"/>
    <property type="match status" value="1"/>
</dbReference>
<protein>
    <submittedName>
        <fullName evidence="7">Thiamine pyrophosphate-binding protein</fullName>
    </submittedName>
</protein>
<sequence>MKNTMNGAEAMVRSLEAHGVEHIFGLCGDTTLPFYDAMHNLDHNITHILTRDERSATYMADAYSRVTGRPGVCEGPSGGGATYILPGLIEANESSYAVLAITTDISVGSYGKYPLTEVNQEALMAPLTKFNTVIKRADHIPRMVRQAFRAMTTGRSGSAHLGLPYDIQYDDVPTNDIWGDEKHKSYPAYRAAPEPGAAEAAVEAILTAKKPLIVCGGGVVIAGAMDELAKLAERLDIAVATSISGKGSLADAHPQSLGVVGSNGGTDETWEMMEAADLVVFMGARAGSTTTSRWEAPKPGQRIVHFDNDPMVIGANYPTEVGVVADLQLSLAAVNEYLDARDGAAPQFGAAAQIADIKERKFAKFNALAASVTDMIIPEQIITALNANLPGDGIVVSDPGTSCPYYNAYSQQKFPGRQYITNRAHGALGYSLSAAAGAWFGAQDKKVVAMMGDGSFAFACGELETIVRHNVPVTYIVFSNASFGWIKASQRDDCDKRYYNVDFNRANQAAVAEAFGVKSWRVEKVEDLDGVMKEAFAHDGPTLIDVICQPLEDAAAPVRRWMG</sequence>
<evidence type="ECO:0000256" key="3">
    <source>
        <dbReference type="RuleBase" id="RU362132"/>
    </source>
</evidence>
<evidence type="ECO:0000313" key="8">
    <source>
        <dbReference type="Proteomes" id="UP000640583"/>
    </source>
</evidence>
<dbReference type="InterPro" id="IPR011766">
    <property type="entry name" value="TPP_enzyme_TPP-bd"/>
</dbReference>
<dbReference type="InterPro" id="IPR045229">
    <property type="entry name" value="TPP_enz"/>
</dbReference>
<dbReference type="GO" id="GO:0003984">
    <property type="term" value="F:acetolactate synthase activity"/>
    <property type="evidence" value="ECO:0007669"/>
    <property type="project" value="TreeGrafter"/>
</dbReference>
<dbReference type="InterPro" id="IPR029061">
    <property type="entry name" value="THDP-binding"/>
</dbReference>
<dbReference type="SUPFAM" id="SSF52518">
    <property type="entry name" value="Thiamin diphosphate-binding fold (THDP-binding)"/>
    <property type="match status" value="2"/>
</dbReference>
<dbReference type="AlphaFoldDB" id="A0A8J7LR07"/>
<dbReference type="GO" id="GO:0050660">
    <property type="term" value="F:flavin adenine dinucleotide binding"/>
    <property type="evidence" value="ECO:0007669"/>
    <property type="project" value="TreeGrafter"/>
</dbReference>
<organism evidence="7 8">
    <name type="scientific">Halocynthiibacter styelae</name>
    <dbReference type="NCBI Taxonomy" id="2761955"/>
    <lineage>
        <taxon>Bacteria</taxon>
        <taxon>Pseudomonadati</taxon>
        <taxon>Pseudomonadota</taxon>
        <taxon>Alphaproteobacteria</taxon>
        <taxon>Rhodobacterales</taxon>
        <taxon>Paracoccaceae</taxon>
        <taxon>Halocynthiibacter</taxon>
    </lineage>
</organism>
<gene>
    <name evidence="7" type="ORF">H1D41_15340</name>
</gene>